<keyword evidence="1" id="KW-0645">Protease</keyword>
<dbReference type="GO" id="GO:0004177">
    <property type="term" value="F:aminopeptidase activity"/>
    <property type="evidence" value="ECO:0007669"/>
    <property type="project" value="UniProtKB-KW"/>
</dbReference>
<protein>
    <submittedName>
        <fullName evidence="1">Aspartyl aminopeptidase</fullName>
    </submittedName>
</protein>
<keyword evidence="1" id="KW-0031">Aminopeptidase</keyword>
<gene>
    <name evidence="1" type="ORF">M6B38_267975</name>
</gene>
<evidence type="ECO:0000313" key="2">
    <source>
        <dbReference type="Proteomes" id="UP001140949"/>
    </source>
</evidence>
<comment type="caution">
    <text evidence="1">The sequence shown here is derived from an EMBL/GenBank/DDBJ whole genome shotgun (WGS) entry which is preliminary data.</text>
</comment>
<sequence length="55" mass="6271">MHRLEWTFDGNQELELLNHGVSWYGLTMYDVSMLPLSFSPSSGSSLCLYSIWSSP</sequence>
<organism evidence="1 2">
    <name type="scientific">Iris pallida</name>
    <name type="common">Sweet iris</name>
    <dbReference type="NCBI Taxonomy" id="29817"/>
    <lineage>
        <taxon>Eukaryota</taxon>
        <taxon>Viridiplantae</taxon>
        <taxon>Streptophyta</taxon>
        <taxon>Embryophyta</taxon>
        <taxon>Tracheophyta</taxon>
        <taxon>Spermatophyta</taxon>
        <taxon>Magnoliopsida</taxon>
        <taxon>Liliopsida</taxon>
        <taxon>Asparagales</taxon>
        <taxon>Iridaceae</taxon>
        <taxon>Iridoideae</taxon>
        <taxon>Irideae</taxon>
        <taxon>Iris</taxon>
    </lineage>
</organism>
<name>A0AAX6IB45_IRIPA</name>
<reference evidence="1" key="2">
    <citation type="submission" date="2023-04" db="EMBL/GenBank/DDBJ databases">
        <authorList>
            <person name="Bruccoleri R.E."/>
            <person name="Oakeley E.J."/>
            <person name="Faust A.-M."/>
            <person name="Dessus-Babus S."/>
            <person name="Altorfer M."/>
            <person name="Burckhardt D."/>
            <person name="Oertli M."/>
            <person name="Naumann U."/>
            <person name="Petersen F."/>
            <person name="Wong J."/>
        </authorList>
    </citation>
    <scope>NUCLEOTIDE SEQUENCE</scope>
    <source>
        <strain evidence="1">GSM-AAB239-AS_SAM_17_03QT</strain>
        <tissue evidence="1">Leaf</tissue>
    </source>
</reference>
<reference evidence="1" key="1">
    <citation type="journal article" date="2023" name="GigaByte">
        <title>Genome assembly of the bearded iris, Iris pallida Lam.</title>
        <authorList>
            <person name="Bruccoleri R.E."/>
            <person name="Oakeley E.J."/>
            <person name="Faust A.M.E."/>
            <person name="Altorfer M."/>
            <person name="Dessus-Babus S."/>
            <person name="Burckhardt D."/>
            <person name="Oertli M."/>
            <person name="Naumann U."/>
            <person name="Petersen F."/>
            <person name="Wong J."/>
        </authorList>
    </citation>
    <scope>NUCLEOTIDE SEQUENCE</scope>
    <source>
        <strain evidence="1">GSM-AAB239-AS_SAM_17_03QT</strain>
    </source>
</reference>
<dbReference type="EMBL" id="JANAVB010003400">
    <property type="protein sequence ID" value="KAJ6849635.1"/>
    <property type="molecule type" value="Genomic_DNA"/>
</dbReference>
<evidence type="ECO:0000313" key="1">
    <source>
        <dbReference type="EMBL" id="KAJ6849635.1"/>
    </source>
</evidence>
<proteinExistence type="predicted"/>
<keyword evidence="1" id="KW-0378">Hydrolase</keyword>
<dbReference type="Proteomes" id="UP001140949">
    <property type="component" value="Unassembled WGS sequence"/>
</dbReference>
<keyword evidence="2" id="KW-1185">Reference proteome</keyword>
<accession>A0AAX6IB45</accession>
<dbReference type="AlphaFoldDB" id="A0AAX6IB45"/>